<sequence>MDSEGLDLVFQPKFNCARGTVCGVEVLARWPGASAPWQRPDCFIRLAEREGLAPELDLHVLKKALRQLARLPAQTRRALKTVSINVSAVSAQDARFLQSVKGLLSSRPHPKLMFELTETAPIHQLSVVRKGFEALSHYGIDLSLDDFLCGHATLNLLTALPVREIKIDKRDVARLGTPAGYGRVAGLIDLARQGEISVTAEGVETREQWQALRALGCDSAQGFWLSRPLPLAEVVTLIGQLHEDARAVRPDLWSEGVSQHQLRPRISRA</sequence>
<dbReference type="SMART" id="SM00052">
    <property type="entry name" value="EAL"/>
    <property type="match status" value="1"/>
</dbReference>
<dbReference type="SUPFAM" id="SSF141868">
    <property type="entry name" value="EAL domain-like"/>
    <property type="match status" value="1"/>
</dbReference>
<evidence type="ECO:0000313" key="3">
    <source>
        <dbReference type="Proteomes" id="UP000189339"/>
    </source>
</evidence>
<dbReference type="PANTHER" id="PTHR33121:SF79">
    <property type="entry name" value="CYCLIC DI-GMP PHOSPHODIESTERASE PDED-RELATED"/>
    <property type="match status" value="1"/>
</dbReference>
<dbReference type="InterPro" id="IPR035919">
    <property type="entry name" value="EAL_sf"/>
</dbReference>
<feature type="domain" description="EAL" evidence="1">
    <location>
        <begin position="1"/>
        <end position="242"/>
    </location>
</feature>
<protein>
    <recommendedName>
        <fullName evidence="1">EAL domain-containing protein</fullName>
    </recommendedName>
</protein>
<evidence type="ECO:0000313" key="2">
    <source>
        <dbReference type="EMBL" id="ONF45048.1"/>
    </source>
</evidence>
<keyword evidence="3" id="KW-1185">Reference proteome</keyword>
<dbReference type="Gene3D" id="3.20.20.450">
    <property type="entry name" value="EAL domain"/>
    <property type="match status" value="1"/>
</dbReference>
<name>A0A1V2DWN0_9GAMM</name>
<dbReference type="AlphaFoldDB" id="A0A1V2DWN0"/>
<dbReference type="Proteomes" id="UP000189339">
    <property type="component" value="Unassembled WGS sequence"/>
</dbReference>
<gene>
    <name evidence="2" type="ORF">BTO32_00785</name>
</gene>
<organism evidence="2 3">
    <name type="scientific">Marinobacter lutaoensis</name>
    <dbReference type="NCBI Taxonomy" id="135739"/>
    <lineage>
        <taxon>Bacteria</taxon>
        <taxon>Pseudomonadati</taxon>
        <taxon>Pseudomonadota</taxon>
        <taxon>Gammaproteobacteria</taxon>
        <taxon>Pseudomonadales</taxon>
        <taxon>Marinobacteraceae</taxon>
        <taxon>Marinobacter</taxon>
    </lineage>
</organism>
<proteinExistence type="predicted"/>
<reference evidence="2 3" key="1">
    <citation type="submission" date="2016-12" db="EMBL/GenBank/DDBJ databases">
        <title>Marinobacter lutaoensis whole genome sequencing.</title>
        <authorList>
            <person name="Verma A."/>
            <person name="Krishnamurthi S."/>
        </authorList>
    </citation>
    <scope>NUCLEOTIDE SEQUENCE [LARGE SCALE GENOMIC DNA]</scope>
    <source>
        <strain evidence="2 3">T5054</strain>
    </source>
</reference>
<dbReference type="EMBL" id="MSCW01000001">
    <property type="protein sequence ID" value="ONF45048.1"/>
    <property type="molecule type" value="Genomic_DNA"/>
</dbReference>
<dbReference type="STRING" id="135739.BTO32_00785"/>
<dbReference type="PROSITE" id="PS50883">
    <property type="entry name" value="EAL"/>
    <property type="match status" value="1"/>
</dbReference>
<dbReference type="InterPro" id="IPR001633">
    <property type="entry name" value="EAL_dom"/>
</dbReference>
<dbReference type="CDD" id="cd01948">
    <property type="entry name" value="EAL"/>
    <property type="match status" value="1"/>
</dbReference>
<dbReference type="Pfam" id="PF00563">
    <property type="entry name" value="EAL"/>
    <property type="match status" value="1"/>
</dbReference>
<evidence type="ECO:0000259" key="1">
    <source>
        <dbReference type="PROSITE" id="PS50883"/>
    </source>
</evidence>
<dbReference type="PANTHER" id="PTHR33121">
    <property type="entry name" value="CYCLIC DI-GMP PHOSPHODIESTERASE PDEF"/>
    <property type="match status" value="1"/>
</dbReference>
<accession>A0A1V2DWN0</accession>
<dbReference type="GO" id="GO:0071111">
    <property type="term" value="F:cyclic-guanylate-specific phosphodiesterase activity"/>
    <property type="evidence" value="ECO:0007669"/>
    <property type="project" value="InterPro"/>
</dbReference>
<dbReference type="InterPro" id="IPR050706">
    <property type="entry name" value="Cyclic-di-GMP_PDE-like"/>
</dbReference>
<comment type="caution">
    <text evidence="2">The sequence shown here is derived from an EMBL/GenBank/DDBJ whole genome shotgun (WGS) entry which is preliminary data.</text>
</comment>